<accession>A0A7H9C0E5</accession>
<dbReference type="Proteomes" id="UP000509322">
    <property type="component" value="Plasmid unnamed1"/>
</dbReference>
<name>A0A7H9C0E5_PARPN</name>
<proteinExistence type="predicted"/>
<organism evidence="2 3">
    <name type="scientific">Paracoccus pantotrophus</name>
    <name type="common">Thiosphaera pantotropha</name>
    <dbReference type="NCBI Taxonomy" id="82367"/>
    <lineage>
        <taxon>Bacteria</taxon>
        <taxon>Pseudomonadati</taxon>
        <taxon>Pseudomonadota</taxon>
        <taxon>Alphaproteobacteria</taxon>
        <taxon>Rhodobacterales</taxon>
        <taxon>Paracoccaceae</taxon>
        <taxon>Paracoccus</taxon>
    </lineage>
</organism>
<evidence type="ECO:0000256" key="1">
    <source>
        <dbReference type="SAM" id="MobiDB-lite"/>
    </source>
</evidence>
<feature type="region of interest" description="Disordered" evidence="1">
    <location>
        <begin position="42"/>
        <end position="62"/>
    </location>
</feature>
<reference evidence="2 3" key="1">
    <citation type="submission" date="2020-07" db="EMBL/GenBank/DDBJ databases">
        <title>The complete genome of Paracoccus pantotrophus ACCC 10489.</title>
        <authorList>
            <person name="Si Y."/>
        </authorList>
    </citation>
    <scope>NUCLEOTIDE SEQUENCE [LARGE SCALE GENOMIC DNA]</scope>
    <source>
        <strain evidence="2 3">ACCC10489</strain>
        <plasmid evidence="2 3">unnamed1</plasmid>
    </source>
</reference>
<sequence length="138" mass="14890">MGTKLLADGQVFIAEKLAMPKTLQVAADRVHGETKTVLPAEVARGATSRTHRGPNRSKAGRKIRRDGTAETVAVAFPATGGISYSPHWLALKRAAGCNKDNELIASDFRHLCRHRGIALAARNIEKLFSDFCAKVGQV</sequence>
<dbReference type="EMBL" id="CP058691">
    <property type="protein sequence ID" value="QLH16872.1"/>
    <property type="molecule type" value="Genomic_DNA"/>
</dbReference>
<dbReference type="RefSeq" id="WP_143091242.1">
    <property type="nucleotide sequence ID" value="NZ_CP058691.1"/>
</dbReference>
<evidence type="ECO:0000313" key="3">
    <source>
        <dbReference type="Proteomes" id="UP000509322"/>
    </source>
</evidence>
<geneLocation type="plasmid" evidence="2 3">
    <name>unnamed1</name>
</geneLocation>
<gene>
    <name evidence="2" type="ORF">HYQ43_21925</name>
</gene>
<evidence type="ECO:0000313" key="2">
    <source>
        <dbReference type="EMBL" id="QLH16872.1"/>
    </source>
</evidence>
<protein>
    <submittedName>
        <fullName evidence="2">Uncharacterized protein</fullName>
    </submittedName>
</protein>
<keyword evidence="2" id="KW-0614">Plasmid</keyword>
<dbReference type="AlphaFoldDB" id="A0A7H9C0E5"/>
<feature type="compositionally biased region" description="Basic residues" evidence="1">
    <location>
        <begin position="49"/>
        <end position="62"/>
    </location>
</feature>